<name>A0A7X3CRE5_9BACL</name>
<dbReference type="GO" id="GO:0016491">
    <property type="term" value="F:oxidoreductase activity"/>
    <property type="evidence" value="ECO:0007669"/>
    <property type="project" value="UniProtKB-KW"/>
</dbReference>
<gene>
    <name evidence="3" type="ORF">GNP93_08120</name>
</gene>
<dbReference type="InterPro" id="IPR036812">
    <property type="entry name" value="NAD(P)_OxRdtase_dom_sf"/>
</dbReference>
<dbReference type="SUPFAM" id="SSF51430">
    <property type="entry name" value="NAD(P)-linked oxidoreductase"/>
    <property type="match status" value="1"/>
</dbReference>
<evidence type="ECO:0000313" key="4">
    <source>
        <dbReference type="Proteomes" id="UP000450917"/>
    </source>
</evidence>
<sequence length="351" mass="39455">METRMLGSSELRVGILGMGCWQFGGDSNSYWGDQSQKDVVEVVSMALDNGINYFDTAEMYNDGESERSLGLALKGRRHKAIIGTKIKPSNTKSKTLREHCEASLRRMQTDYIDLYMLHWPINAQSILHFSNDESLIADPPTVEEVFHTLKELQQEGKVRYIGISNHGIEQMEEVRKTGVQVVANQLIYNLICRAVETEILPYCADHRIGVIGYMGLHQGILSGKYRSLNDIPQGRARSRHFHYSRDQGCRHGEEGAEIELQQALNHIQELANDLGVSVSTLSLAWALSNPKVATTICGCRDVRQLKSNLEAASYLLSPVVRDQLNVITAPLLHKLGDNPDYFENSGNRRIR</sequence>
<dbReference type="GO" id="GO:0005829">
    <property type="term" value="C:cytosol"/>
    <property type="evidence" value="ECO:0007669"/>
    <property type="project" value="TreeGrafter"/>
</dbReference>
<organism evidence="3 4">
    <name type="scientific">Paenibacillus validus</name>
    <dbReference type="NCBI Taxonomy" id="44253"/>
    <lineage>
        <taxon>Bacteria</taxon>
        <taxon>Bacillati</taxon>
        <taxon>Bacillota</taxon>
        <taxon>Bacilli</taxon>
        <taxon>Bacillales</taxon>
        <taxon>Paenibacillaceae</taxon>
        <taxon>Paenibacillus</taxon>
    </lineage>
</organism>
<protein>
    <recommendedName>
        <fullName evidence="2">NADP-dependent oxidoreductase domain-containing protein</fullName>
    </recommendedName>
</protein>
<dbReference type="InterPro" id="IPR050523">
    <property type="entry name" value="AKR_Detox_Biosynth"/>
</dbReference>
<dbReference type="PANTHER" id="PTHR43364:SF4">
    <property type="entry name" value="NAD(P)-LINKED OXIDOREDUCTASE SUPERFAMILY PROTEIN"/>
    <property type="match status" value="1"/>
</dbReference>
<keyword evidence="4" id="KW-1185">Reference proteome</keyword>
<keyword evidence="1" id="KW-0560">Oxidoreductase</keyword>
<dbReference type="AlphaFoldDB" id="A0A7X3CRE5"/>
<evidence type="ECO:0000256" key="1">
    <source>
        <dbReference type="ARBA" id="ARBA00023002"/>
    </source>
</evidence>
<dbReference type="InterPro" id="IPR020471">
    <property type="entry name" value="AKR"/>
</dbReference>
<dbReference type="Pfam" id="PF00248">
    <property type="entry name" value="Aldo_ket_red"/>
    <property type="match status" value="1"/>
</dbReference>
<accession>A0A7X3CRE5</accession>
<dbReference type="EMBL" id="WNZX01000005">
    <property type="protein sequence ID" value="MUG70645.1"/>
    <property type="molecule type" value="Genomic_DNA"/>
</dbReference>
<reference evidence="3 4" key="1">
    <citation type="submission" date="2019-11" db="EMBL/GenBank/DDBJ databases">
        <title>Draft genome sequences of five Paenibacillus species of dairy origin.</title>
        <authorList>
            <person name="Olajide A.M."/>
            <person name="Chen S."/>
            <person name="Lapointe G."/>
        </authorList>
    </citation>
    <scope>NUCLEOTIDE SEQUENCE [LARGE SCALE GENOMIC DNA]</scope>
    <source>
        <strain evidence="3 4">2CS3</strain>
    </source>
</reference>
<feature type="domain" description="NADP-dependent oxidoreductase" evidence="2">
    <location>
        <begin position="16"/>
        <end position="318"/>
    </location>
</feature>
<proteinExistence type="predicted"/>
<dbReference type="Gene3D" id="3.20.20.100">
    <property type="entry name" value="NADP-dependent oxidoreductase domain"/>
    <property type="match status" value="1"/>
</dbReference>
<evidence type="ECO:0000259" key="2">
    <source>
        <dbReference type="Pfam" id="PF00248"/>
    </source>
</evidence>
<comment type="caution">
    <text evidence="3">The sequence shown here is derived from an EMBL/GenBank/DDBJ whole genome shotgun (WGS) entry which is preliminary data.</text>
</comment>
<evidence type="ECO:0000313" key="3">
    <source>
        <dbReference type="EMBL" id="MUG70645.1"/>
    </source>
</evidence>
<dbReference type="InterPro" id="IPR023210">
    <property type="entry name" value="NADP_OxRdtase_dom"/>
</dbReference>
<dbReference type="RefSeq" id="WP_141335910.1">
    <property type="nucleotide sequence ID" value="NZ_JBDLZV010000001.1"/>
</dbReference>
<dbReference type="PANTHER" id="PTHR43364">
    <property type="entry name" value="NADH-SPECIFIC METHYLGLYOXAL REDUCTASE-RELATED"/>
    <property type="match status" value="1"/>
</dbReference>
<dbReference type="Proteomes" id="UP000450917">
    <property type="component" value="Unassembled WGS sequence"/>
</dbReference>
<dbReference type="PRINTS" id="PR00069">
    <property type="entry name" value="ALDKETRDTASE"/>
</dbReference>
<dbReference type="CDD" id="cd19085">
    <property type="entry name" value="AKR_AKR11B3"/>
    <property type="match status" value="1"/>
</dbReference>